<comment type="caution">
    <text evidence="2">The sequence shown here is derived from an EMBL/GenBank/DDBJ whole genome shotgun (WGS) entry which is preliminary data.</text>
</comment>
<proteinExistence type="predicted"/>
<organism evidence="2 3">
    <name type="scientific">Popillia japonica</name>
    <name type="common">Japanese beetle</name>
    <dbReference type="NCBI Taxonomy" id="7064"/>
    <lineage>
        <taxon>Eukaryota</taxon>
        <taxon>Metazoa</taxon>
        <taxon>Ecdysozoa</taxon>
        <taxon>Arthropoda</taxon>
        <taxon>Hexapoda</taxon>
        <taxon>Insecta</taxon>
        <taxon>Pterygota</taxon>
        <taxon>Neoptera</taxon>
        <taxon>Endopterygota</taxon>
        <taxon>Coleoptera</taxon>
        <taxon>Polyphaga</taxon>
        <taxon>Scarabaeiformia</taxon>
        <taxon>Scarabaeidae</taxon>
        <taxon>Rutelinae</taxon>
        <taxon>Popillia</taxon>
    </lineage>
</organism>
<reference evidence="2 3" key="1">
    <citation type="journal article" date="2024" name="BMC Genomics">
        <title>De novo assembly and annotation of Popillia japonica's genome with initial clues to its potential as an invasive pest.</title>
        <authorList>
            <person name="Cucini C."/>
            <person name="Boschi S."/>
            <person name="Funari R."/>
            <person name="Cardaioli E."/>
            <person name="Iannotti N."/>
            <person name="Marturano G."/>
            <person name="Paoli F."/>
            <person name="Bruttini M."/>
            <person name="Carapelli A."/>
            <person name="Frati F."/>
            <person name="Nardi F."/>
        </authorList>
    </citation>
    <scope>NUCLEOTIDE SEQUENCE [LARGE SCALE GENOMIC DNA]</scope>
    <source>
        <strain evidence="2">DMR45628</strain>
    </source>
</reference>
<evidence type="ECO:0000313" key="2">
    <source>
        <dbReference type="EMBL" id="KAK9738884.1"/>
    </source>
</evidence>
<evidence type="ECO:0000313" key="3">
    <source>
        <dbReference type="Proteomes" id="UP001458880"/>
    </source>
</evidence>
<accession>A0AAW1LWT7</accession>
<sequence>MIMMRPTSASKTGKPPPPVPPRPSKINNSSDSLGRTKRFAPDVPHKPTVPFRSAPPPPSSRVYQLREAFSANENYENNKINPIVKSQSYSAVNFSNKPSLERSISQDGSKKSRTVIFESSNLKNTIEIKRQDSDRRIEKVQVNGIDESNKLDGNKNEIIKNECGYTMDIMHEMLADAIKKDMDEENRTKITVHSDDDTNIKDNAPKPTVLIIEDKHNINEEESKKDDLPMKESDDDNKSNSSTGERKKDRHVKFDDKMNHEHLIDELQNMKLEQERILKRQRKPSKDIYENESAINAPINKDNKDKPKILHSDWIEVNDGEEVRLSSCQITIDERRETKDEILSPNSVEPLISRLATMSNLHGLPPLPKSLSNFNFLEGPPTPNRSRNATPPMSNTGTTHLVYPPHPKPMANGGTTQGSVSNLDAQLAILRREMVSVSFLFYFIERQNLIILSCYVHITVY</sequence>
<evidence type="ECO:0000256" key="1">
    <source>
        <dbReference type="SAM" id="MobiDB-lite"/>
    </source>
</evidence>
<protein>
    <submittedName>
        <fullName evidence="2">Uncharacterized protein</fullName>
    </submittedName>
</protein>
<feature type="region of interest" description="Disordered" evidence="1">
    <location>
        <begin position="190"/>
        <end position="253"/>
    </location>
</feature>
<keyword evidence="3" id="KW-1185">Reference proteome</keyword>
<gene>
    <name evidence="2" type="ORF">QE152_g9503</name>
</gene>
<dbReference type="AlphaFoldDB" id="A0AAW1LWT7"/>
<feature type="compositionally biased region" description="Basic and acidic residues" evidence="1">
    <location>
        <begin position="190"/>
        <end position="204"/>
    </location>
</feature>
<dbReference type="Proteomes" id="UP001458880">
    <property type="component" value="Unassembled WGS sequence"/>
</dbReference>
<feature type="region of interest" description="Disordered" evidence="1">
    <location>
        <begin position="1"/>
        <end position="61"/>
    </location>
</feature>
<feature type="compositionally biased region" description="Pro residues" evidence="1">
    <location>
        <begin position="14"/>
        <end position="23"/>
    </location>
</feature>
<feature type="compositionally biased region" description="Basic and acidic residues" evidence="1">
    <location>
        <begin position="212"/>
        <end position="253"/>
    </location>
</feature>
<name>A0AAW1LWT7_POPJA</name>
<dbReference type="EMBL" id="JASPKY010000081">
    <property type="protein sequence ID" value="KAK9738884.1"/>
    <property type="molecule type" value="Genomic_DNA"/>
</dbReference>